<dbReference type="AlphaFoldDB" id="A0A0V8QIW3"/>
<comment type="caution">
    <text evidence="1">The sequence shown here is derived from an EMBL/GenBank/DDBJ whole genome shotgun (WGS) entry which is preliminary data.</text>
</comment>
<sequence length="73" mass="8388">MHMVETEKNDSALPVGEKFMLTIKEAAPYYNIGIKKLRRLAEDNLGVFSVYSGNRYLIVKPKFEEFICNSSEI</sequence>
<evidence type="ECO:0000313" key="1">
    <source>
        <dbReference type="EMBL" id="KSV60488.1"/>
    </source>
</evidence>
<evidence type="ECO:0000313" key="2">
    <source>
        <dbReference type="Proteomes" id="UP000054874"/>
    </source>
</evidence>
<accession>A0A0V8QIW3</accession>
<proteinExistence type="predicted"/>
<dbReference type="STRING" id="290052.ASU35_16720"/>
<name>A0A0V8QIW3_9FIRM</name>
<keyword evidence="1" id="KW-0238">DNA-binding</keyword>
<dbReference type="GO" id="GO:0003677">
    <property type="term" value="F:DNA binding"/>
    <property type="evidence" value="ECO:0007669"/>
    <property type="project" value="UniProtKB-KW"/>
</dbReference>
<dbReference type="InterPro" id="IPR038148">
    <property type="entry name" value="Tn1545/Tn916_Xis"/>
</dbReference>
<dbReference type="Gene3D" id="3.90.105.50">
    <property type="match status" value="1"/>
</dbReference>
<protein>
    <submittedName>
        <fullName evidence="1">DNA-binding protein</fullName>
    </submittedName>
</protein>
<dbReference type="InterPro" id="IPR015122">
    <property type="entry name" value="Tn916-Xis"/>
</dbReference>
<gene>
    <name evidence="1" type="ORF">ASU35_16720</name>
</gene>
<reference evidence="1 2" key="1">
    <citation type="submission" date="2015-11" db="EMBL/GenBank/DDBJ databases">
        <title>Butyribacter intestini gen. nov., sp. nov., a butyric acid-producing bacterium of the family Lachnospiraceae isolated from the human faeces.</title>
        <authorList>
            <person name="Zou Y."/>
            <person name="Xue W."/>
            <person name="Luo G."/>
            <person name="Lv M."/>
        </authorList>
    </citation>
    <scope>NUCLEOTIDE SEQUENCE [LARGE SCALE GENOMIC DNA]</scope>
    <source>
        <strain evidence="1 2">ACET-33324</strain>
    </source>
</reference>
<dbReference type="RefSeq" id="WP_058351333.1">
    <property type="nucleotide sequence ID" value="NZ_CABMMD010000006.1"/>
</dbReference>
<dbReference type="Pfam" id="PF09035">
    <property type="entry name" value="Tn916-Xis"/>
    <property type="match status" value="1"/>
</dbReference>
<organism evidence="1 2">
    <name type="scientific">Acetivibrio ethanolgignens</name>
    <dbReference type="NCBI Taxonomy" id="290052"/>
    <lineage>
        <taxon>Bacteria</taxon>
        <taxon>Bacillati</taxon>
        <taxon>Bacillota</taxon>
        <taxon>Clostridia</taxon>
        <taxon>Eubacteriales</taxon>
        <taxon>Oscillospiraceae</taxon>
        <taxon>Acetivibrio</taxon>
    </lineage>
</organism>
<keyword evidence="2" id="KW-1185">Reference proteome</keyword>
<dbReference type="Proteomes" id="UP000054874">
    <property type="component" value="Unassembled WGS sequence"/>
</dbReference>
<dbReference type="EMBL" id="LNAM01000006">
    <property type="protein sequence ID" value="KSV60488.1"/>
    <property type="molecule type" value="Genomic_DNA"/>
</dbReference>